<organism evidence="4">
    <name type="scientific">marine sediment metagenome</name>
    <dbReference type="NCBI Taxonomy" id="412755"/>
    <lineage>
        <taxon>unclassified sequences</taxon>
        <taxon>metagenomes</taxon>
        <taxon>ecological metagenomes</taxon>
    </lineage>
</organism>
<name>X0UB34_9ZZZZ</name>
<comment type="caution">
    <text evidence="4">The sequence shown here is derived from an EMBL/GenBank/DDBJ whole genome shotgun (WGS) entry which is preliminary data.</text>
</comment>
<accession>X0UB34</accession>
<evidence type="ECO:0000256" key="1">
    <source>
        <dbReference type="ARBA" id="ARBA00022630"/>
    </source>
</evidence>
<dbReference type="AlphaFoldDB" id="X0UB34"/>
<gene>
    <name evidence="4" type="ORF">S01H1_30427</name>
</gene>
<dbReference type="InterPro" id="IPR051799">
    <property type="entry name" value="NADH_flavin_oxidoreductase"/>
</dbReference>
<dbReference type="GO" id="GO:0010181">
    <property type="term" value="F:FMN binding"/>
    <property type="evidence" value="ECO:0007669"/>
    <property type="project" value="InterPro"/>
</dbReference>
<evidence type="ECO:0000259" key="3">
    <source>
        <dbReference type="Pfam" id="PF00724"/>
    </source>
</evidence>
<dbReference type="EMBL" id="BARS01018725">
    <property type="protein sequence ID" value="GAF97562.1"/>
    <property type="molecule type" value="Genomic_DNA"/>
</dbReference>
<feature type="domain" description="NADH:flavin oxidoreductase/NADH oxidase N-terminal" evidence="3">
    <location>
        <begin position="36"/>
        <end position="95"/>
    </location>
</feature>
<dbReference type="InterPro" id="IPR001155">
    <property type="entry name" value="OxRdtase_FMN_N"/>
</dbReference>
<dbReference type="Pfam" id="PF00724">
    <property type="entry name" value="Oxidored_FMN"/>
    <property type="match status" value="1"/>
</dbReference>
<dbReference type="GO" id="GO:0016491">
    <property type="term" value="F:oxidoreductase activity"/>
    <property type="evidence" value="ECO:0007669"/>
    <property type="project" value="UniProtKB-KW"/>
</dbReference>
<evidence type="ECO:0000313" key="4">
    <source>
        <dbReference type="EMBL" id="GAF97562.1"/>
    </source>
</evidence>
<reference evidence="4" key="1">
    <citation type="journal article" date="2014" name="Front. Microbiol.">
        <title>High frequency of phylogenetically diverse reductive dehalogenase-homologous genes in deep subseafloor sedimentary metagenomes.</title>
        <authorList>
            <person name="Kawai M."/>
            <person name="Futagami T."/>
            <person name="Toyoda A."/>
            <person name="Takaki Y."/>
            <person name="Nishi S."/>
            <person name="Hori S."/>
            <person name="Arai W."/>
            <person name="Tsubouchi T."/>
            <person name="Morono Y."/>
            <person name="Uchiyama I."/>
            <person name="Ito T."/>
            <person name="Fujiyama A."/>
            <person name="Inagaki F."/>
            <person name="Takami H."/>
        </authorList>
    </citation>
    <scope>NUCLEOTIDE SEQUENCE</scope>
    <source>
        <strain evidence="4">Expedition CK06-06</strain>
    </source>
</reference>
<keyword evidence="2" id="KW-0560">Oxidoreductase</keyword>
<dbReference type="SUPFAM" id="SSF51395">
    <property type="entry name" value="FMN-linked oxidoreductases"/>
    <property type="match status" value="1"/>
</dbReference>
<evidence type="ECO:0000256" key="2">
    <source>
        <dbReference type="ARBA" id="ARBA00023002"/>
    </source>
</evidence>
<sequence length="129" mass="14252">LSEGGIDGIELSGGLLTSPKFGPSRMGITSKNREAYFRDEASYFKENINVPLILVGGIRSYHVADQLVDEGVADYISMCRPFIREPDLINRWRSGNLRKATCISDNKCFSPAMAGEGIYCVTEKKEKGL</sequence>
<keyword evidence="1" id="KW-0285">Flavoprotein</keyword>
<dbReference type="Gene3D" id="3.20.20.70">
    <property type="entry name" value="Aldolase class I"/>
    <property type="match status" value="1"/>
</dbReference>
<dbReference type="PANTHER" id="PTHR43656">
    <property type="entry name" value="BINDING OXIDOREDUCTASE, PUTATIVE (AFU_ORTHOLOGUE AFUA_2G08260)-RELATED"/>
    <property type="match status" value="1"/>
</dbReference>
<dbReference type="PANTHER" id="PTHR43656:SF2">
    <property type="entry name" value="BINDING OXIDOREDUCTASE, PUTATIVE (AFU_ORTHOLOGUE AFUA_2G08260)-RELATED"/>
    <property type="match status" value="1"/>
</dbReference>
<dbReference type="InterPro" id="IPR013785">
    <property type="entry name" value="Aldolase_TIM"/>
</dbReference>
<feature type="non-terminal residue" evidence="4">
    <location>
        <position position="1"/>
    </location>
</feature>
<protein>
    <recommendedName>
        <fullName evidence="3">NADH:flavin oxidoreductase/NADH oxidase N-terminal domain-containing protein</fullName>
    </recommendedName>
</protein>
<proteinExistence type="predicted"/>